<keyword evidence="17" id="KW-1185">Reference proteome</keyword>
<keyword evidence="4" id="KW-0812">Transmembrane</keyword>
<dbReference type="InterPro" id="IPR008271">
    <property type="entry name" value="Ser/Thr_kinase_AS"/>
</dbReference>
<dbReference type="InterPro" id="IPR017441">
    <property type="entry name" value="Protein_kinase_ATP_BS"/>
</dbReference>
<evidence type="ECO:0000256" key="3">
    <source>
        <dbReference type="ARBA" id="ARBA00022679"/>
    </source>
</evidence>
<evidence type="ECO:0000313" key="17">
    <source>
        <dbReference type="Proteomes" id="UP000636800"/>
    </source>
</evidence>
<evidence type="ECO:0000256" key="13">
    <source>
        <dbReference type="RuleBase" id="RU000304"/>
    </source>
</evidence>
<dbReference type="FunFam" id="3.30.200.20:FF:000039">
    <property type="entry name" value="receptor-like protein kinase FERONIA"/>
    <property type="match status" value="1"/>
</dbReference>
<feature type="binding site" evidence="12">
    <location>
        <position position="159"/>
    </location>
    <ligand>
        <name>ATP</name>
        <dbReference type="ChEBI" id="CHEBI:30616"/>
    </ligand>
</feature>
<evidence type="ECO:0000256" key="14">
    <source>
        <dbReference type="SAM" id="MobiDB-lite"/>
    </source>
</evidence>
<dbReference type="InterPro" id="IPR045272">
    <property type="entry name" value="ANXUR1/2-like"/>
</dbReference>
<evidence type="ECO:0000256" key="10">
    <source>
        <dbReference type="ARBA" id="ARBA00023136"/>
    </source>
</evidence>
<dbReference type="GO" id="GO:0004714">
    <property type="term" value="F:transmembrane receptor protein tyrosine kinase activity"/>
    <property type="evidence" value="ECO:0007669"/>
    <property type="project" value="InterPro"/>
</dbReference>
<gene>
    <name evidence="16" type="ORF">HPP92_019751</name>
</gene>
<evidence type="ECO:0000256" key="2">
    <source>
        <dbReference type="ARBA" id="ARBA00022527"/>
    </source>
</evidence>
<protein>
    <recommendedName>
        <fullName evidence="15">Protein kinase domain-containing protein</fullName>
    </recommendedName>
</protein>
<dbReference type="SMART" id="SM00220">
    <property type="entry name" value="S_TKc"/>
    <property type="match status" value="1"/>
</dbReference>
<dbReference type="AlphaFoldDB" id="A0A835Q6B5"/>
<dbReference type="SUPFAM" id="SSF56112">
    <property type="entry name" value="Protein kinase-like (PK-like)"/>
    <property type="match status" value="1"/>
</dbReference>
<comment type="subcellular location">
    <subcellularLocation>
        <location evidence="1">Membrane</location>
        <topology evidence="1">Single-pass type I membrane protein</topology>
    </subcellularLocation>
</comment>
<name>A0A835Q6B5_VANPL</name>
<dbReference type="FunFam" id="1.10.510.10:FF:000252">
    <property type="entry name" value="Receptor-like protein kinase FERONIA"/>
    <property type="match status" value="1"/>
</dbReference>
<sequence length="467" mass="52680">MMKPFIDISCTHRVNVTSYWRKQERGRRKKEGESSTTSSTPFNSCSPVRHESGYGDHSRRGGRRCCISPFLFLLYMSPPSIHAFRNETTKTPCAPSADQAARIPKRTESLLLTDLCRYFSLSEIASATNSFDKSRLLGVGGFGRVYLGLFPEFAQAAVKRANPQSQQGIREFRTEIKTLSFLRHRHLVQLLGFCQEADEMLLVYEYMPRGTLRDHLYHRKQGNPPLPWSRRVSICIGAARGLHYLHSGANFIHRDVKSTNILLDDEWVAKVSDFGLCRAGPGVDGESHVSTGVKGSEGYLDPEYMRRQKLTEKSDVYSFGVVLLEVLCARPAICRGMVREKTNLADWVVVCRNRGEMEEIVDGELRGRIAPLCLERYLEIAEMCVAERGVDRPAMEEVIWKLEFALDLQKEWEGGGLALEANQEVGTSGEQVEAGSTTSSSTASLRMTEIFNVESRFAESKERSWEI</sequence>
<dbReference type="InterPro" id="IPR011009">
    <property type="entry name" value="Kinase-like_dom_sf"/>
</dbReference>
<comment type="caution">
    <text evidence="16">The sequence shown here is derived from an EMBL/GenBank/DDBJ whole genome shotgun (WGS) entry which is preliminary data.</text>
</comment>
<evidence type="ECO:0000256" key="5">
    <source>
        <dbReference type="ARBA" id="ARBA00022729"/>
    </source>
</evidence>
<keyword evidence="8 12" id="KW-0067">ATP-binding</keyword>
<dbReference type="GO" id="GO:0004674">
    <property type="term" value="F:protein serine/threonine kinase activity"/>
    <property type="evidence" value="ECO:0007669"/>
    <property type="project" value="UniProtKB-KW"/>
</dbReference>
<evidence type="ECO:0000256" key="7">
    <source>
        <dbReference type="ARBA" id="ARBA00022777"/>
    </source>
</evidence>
<dbReference type="PROSITE" id="PS00107">
    <property type="entry name" value="PROTEIN_KINASE_ATP"/>
    <property type="match status" value="1"/>
</dbReference>
<evidence type="ECO:0000256" key="11">
    <source>
        <dbReference type="ARBA" id="ARBA00023180"/>
    </source>
</evidence>
<dbReference type="GO" id="GO:0009506">
    <property type="term" value="C:plasmodesma"/>
    <property type="evidence" value="ECO:0007669"/>
    <property type="project" value="TreeGrafter"/>
</dbReference>
<dbReference type="PROSITE" id="PS50011">
    <property type="entry name" value="PROTEIN_KINASE_DOM"/>
    <property type="match status" value="1"/>
</dbReference>
<keyword evidence="11" id="KW-0325">Glycoprotein</keyword>
<dbReference type="PANTHER" id="PTHR27003">
    <property type="entry name" value="OS07G0166700 PROTEIN"/>
    <property type="match status" value="1"/>
</dbReference>
<organism evidence="16 17">
    <name type="scientific">Vanilla planifolia</name>
    <name type="common">Vanilla</name>
    <dbReference type="NCBI Taxonomy" id="51239"/>
    <lineage>
        <taxon>Eukaryota</taxon>
        <taxon>Viridiplantae</taxon>
        <taxon>Streptophyta</taxon>
        <taxon>Embryophyta</taxon>
        <taxon>Tracheophyta</taxon>
        <taxon>Spermatophyta</taxon>
        <taxon>Magnoliopsida</taxon>
        <taxon>Liliopsida</taxon>
        <taxon>Asparagales</taxon>
        <taxon>Orchidaceae</taxon>
        <taxon>Vanilloideae</taxon>
        <taxon>Vanilleae</taxon>
        <taxon>Vanilla</taxon>
    </lineage>
</organism>
<keyword evidence="7" id="KW-0418">Kinase</keyword>
<proteinExistence type="inferred from homology"/>
<dbReference type="EMBL" id="JADCNL010000010">
    <property type="protein sequence ID" value="KAG0463682.1"/>
    <property type="molecule type" value="Genomic_DNA"/>
</dbReference>
<evidence type="ECO:0000256" key="12">
    <source>
        <dbReference type="PROSITE-ProRule" id="PRU10141"/>
    </source>
</evidence>
<keyword evidence="10" id="KW-0472">Membrane</keyword>
<keyword evidence="5" id="KW-0732">Signal</keyword>
<feature type="region of interest" description="Disordered" evidence="14">
    <location>
        <begin position="21"/>
        <end position="60"/>
    </location>
</feature>
<dbReference type="GO" id="GO:0005524">
    <property type="term" value="F:ATP binding"/>
    <property type="evidence" value="ECO:0007669"/>
    <property type="project" value="UniProtKB-UniRule"/>
</dbReference>
<dbReference type="GO" id="GO:0005886">
    <property type="term" value="C:plasma membrane"/>
    <property type="evidence" value="ECO:0007669"/>
    <property type="project" value="TreeGrafter"/>
</dbReference>
<evidence type="ECO:0000256" key="9">
    <source>
        <dbReference type="ARBA" id="ARBA00022989"/>
    </source>
</evidence>
<comment type="similarity">
    <text evidence="13">Belongs to the protein kinase superfamily.</text>
</comment>
<dbReference type="InterPro" id="IPR000719">
    <property type="entry name" value="Prot_kinase_dom"/>
</dbReference>
<feature type="domain" description="Protein kinase" evidence="15">
    <location>
        <begin position="131"/>
        <end position="405"/>
    </location>
</feature>
<keyword evidence="3" id="KW-0808">Transferase</keyword>
<evidence type="ECO:0000256" key="4">
    <source>
        <dbReference type="ARBA" id="ARBA00022692"/>
    </source>
</evidence>
<dbReference type="PANTHER" id="PTHR27003:SF83">
    <property type="entry name" value="PROTEIN KINASE DOMAIN-CONTAINING PROTEIN"/>
    <property type="match status" value="1"/>
</dbReference>
<dbReference type="PROSITE" id="PS00108">
    <property type="entry name" value="PROTEIN_KINASE_ST"/>
    <property type="match status" value="1"/>
</dbReference>
<dbReference type="OrthoDB" id="2159336at2759"/>
<dbReference type="Pfam" id="PF07714">
    <property type="entry name" value="PK_Tyr_Ser-Thr"/>
    <property type="match status" value="1"/>
</dbReference>
<evidence type="ECO:0000259" key="15">
    <source>
        <dbReference type="PROSITE" id="PS50011"/>
    </source>
</evidence>
<evidence type="ECO:0000313" key="16">
    <source>
        <dbReference type="EMBL" id="KAG0463682.1"/>
    </source>
</evidence>
<keyword evidence="2 13" id="KW-0723">Serine/threonine-protein kinase</keyword>
<dbReference type="Gene3D" id="3.30.200.20">
    <property type="entry name" value="Phosphorylase Kinase, domain 1"/>
    <property type="match status" value="1"/>
</dbReference>
<dbReference type="CDD" id="cd14066">
    <property type="entry name" value="STKc_IRAK"/>
    <property type="match status" value="1"/>
</dbReference>
<keyword evidence="6 12" id="KW-0547">Nucleotide-binding</keyword>
<evidence type="ECO:0000256" key="6">
    <source>
        <dbReference type="ARBA" id="ARBA00022741"/>
    </source>
</evidence>
<dbReference type="Proteomes" id="UP000636800">
    <property type="component" value="Chromosome 10"/>
</dbReference>
<accession>A0A835Q6B5</accession>
<reference evidence="16 17" key="1">
    <citation type="journal article" date="2020" name="Nat. Food">
        <title>A phased Vanilla planifolia genome enables genetic improvement of flavour and production.</title>
        <authorList>
            <person name="Hasing T."/>
            <person name="Tang H."/>
            <person name="Brym M."/>
            <person name="Khazi F."/>
            <person name="Huang T."/>
            <person name="Chambers A.H."/>
        </authorList>
    </citation>
    <scope>NUCLEOTIDE SEQUENCE [LARGE SCALE GENOMIC DNA]</scope>
    <source>
        <tissue evidence="16">Leaf</tissue>
    </source>
</reference>
<keyword evidence="9" id="KW-1133">Transmembrane helix</keyword>
<evidence type="ECO:0000256" key="8">
    <source>
        <dbReference type="ARBA" id="ARBA00022840"/>
    </source>
</evidence>
<dbReference type="InterPro" id="IPR001245">
    <property type="entry name" value="Ser-Thr/Tyr_kinase_cat_dom"/>
</dbReference>
<dbReference type="Gene3D" id="1.10.510.10">
    <property type="entry name" value="Transferase(Phosphotransferase) domain 1"/>
    <property type="match status" value="1"/>
</dbReference>
<evidence type="ECO:0000256" key="1">
    <source>
        <dbReference type="ARBA" id="ARBA00004479"/>
    </source>
</evidence>
<feature type="compositionally biased region" description="Basic and acidic residues" evidence="14">
    <location>
        <begin position="48"/>
        <end position="59"/>
    </location>
</feature>